<reference evidence="1 2" key="1">
    <citation type="submission" date="2017-02" db="EMBL/GenBank/DDBJ databases">
        <authorList>
            <person name="Peterson S.W."/>
        </authorList>
    </citation>
    <scope>NUCLEOTIDE SEQUENCE [LARGE SCALE GENOMIC DNA]</scope>
    <source>
        <strain evidence="1 2">DSM 22899</strain>
    </source>
</reference>
<keyword evidence="2" id="KW-1185">Reference proteome</keyword>
<protein>
    <submittedName>
        <fullName evidence="1">Uncharacterized protein</fullName>
    </submittedName>
</protein>
<name>A0A1T5DMB4_9SPHI</name>
<dbReference type="Proteomes" id="UP000190541">
    <property type="component" value="Unassembled WGS sequence"/>
</dbReference>
<evidence type="ECO:0000313" key="2">
    <source>
        <dbReference type="Proteomes" id="UP000190541"/>
    </source>
</evidence>
<sequence>MEINPIKTGQDYQTAMHGWKPSLMQSRGHRKEMNWKCLGDLSTLLPFLLPICKTKTQPLVFQMIAF</sequence>
<proteinExistence type="predicted"/>
<evidence type="ECO:0000313" key="1">
    <source>
        <dbReference type="EMBL" id="SKB72829.1"/>
    </source>
</evidence>
<dbReference type="EMBL" id="FUYS01000007">
    <property type="protein sequence ID" value="SKB72829.1"/>
    <property type="molecule type" value="Genomic_DNA"/>
</dbReference>
<accession>A0A1T5DMB4</accession>
<gene>
    <name evidence="1" type="ORF">SAMN05660226_02840</name>
</gene>
<dbReference type="AlphaFoldDB" id="A0A1T5DMB4"/>
<organism evidence="1 2">
    <name type="scientific">Parapedobacter luteus</name>
    <dbReference type="NCBI Taxonomy" id="623280"/>
    <lineage>
        <taxon>Bacteria</taxon>
        <taxon>Pseudomonadati</taxon>
        <taxon>Bacteroidota</taxon>
        <taxon>Sphingobacteriia</taxon>
        <taxon>Sphingobacteriales</taxon>
        <taxon>Sphingobacteriaceae</taxon>
        <taxon>Parapedobacter</taxon>
    </lineage>
</organism>